<name>A0A5N7MN34_9HYPH</name>
<protein>
    <submittedName>
        <fullName evidence="3">DUF3987 domain-containing protein</fullName>
    </submittedName>
</protein>
<feature type="transmembrane region" description="Helical" evidence="2">
    <location>
        <begin position="185"/>
        <end position="208"/>
    </location>
</feature>
<dbReference type="AlphaFoldDB" id="A0A5N7MN34"/>
<keyword evidence="2" id="KW-0472">Membrane</keyword>
<evidence type="ECO:0000313" key="3">
    <source>
        <dbReference type="EMBL" id="MPR27524.1"/>
    </source>
</evidence>
<dbReference type="OrthoDB" id="5453446at2"/>
<accession>A0A5N7MN34</accession>
<comment type="caution">
    <text evidence="3">The sequence shown here is derived from an EMBL/GenBank/DDBJ whole genome shotgun (WGS) entry which is preliminary data.</text>
</comment>
<reference evidence="3 4" key="1">
    <citation type="journal article" date="2019" name="Syst. Appl. Microbiol.">
        <title>Microvirga tunisiensis sp. nov., a root nodule symbiotic bacterium isolated from Lupinus micranthus and L. luteus grown in Northern Tunisia.</title>
        <authorList>
            <person name="Msaddak A."/>
            <person name="Rejili M."/>
            <person name="Duran D."/>
            <person name="Mars M."/>
            <person name="Palacios J.M."/>
            <person name="Ruiz-Argueso T."/>
            <person name="Rey L."/>
            <person name="Imperial J."/>
        </authorList>
    </citation>
    <scope>NUCLEOTIDE SEQUENCE [LARGE SCALE GENOMIC DNA]</scope>
    <source>
        <strain evidence="3 4">Lmie10</strain>
    </source>
</reference>
<feature type="region of interest" description="Disordered" evidence="1">
    <location>
        <begin position="45"/>
        <end position="64"/>
    </location>
</feature>
<gene>
    <name evidence="3" type="ORF">FS320_20655</name>
</gene>
<dbReference type="RefSeq" id="WP_152713848.1">
    <property type="nucleotide sequence ID" value="NZ_VOSJ01000093.1"/>
</dbReference>
<dbReference type="EMBL" id="VOSK01000093">
    <property type="protein sequence ID" value="MPR27524.1"/>
    <property type="molecule type" value="Genomic_DNA"/>
</dbReference>
<evidence type="ECO:0000313" key="4">
    <source>
        <dbReference type="Proteomes" id="UP000403266"/>
    </source>
</evidence>
<keyword evidence="4" id="KW-1185">Reference proteome</keyword>
<dbReference type="InterPro" id="IPR025048">
    <property type="entry name" value="DUF3987"/>
</dbReference>
<organism evidence="3 4">
    <name type="scientific">Microvirga tunisiensis</name>
    <dbReference type="NCBI Taxonomy" id="2108360"/>
    <lineage>
        <taxon>Bacteria</taxon>
        <taxon>Pseudomonadati</taxon>
        <taxon>Pseudomonadota</taxon>
        <taxon>Alphaproteobacteria</taxon>
        <taxon>Hyphomicrobiales</taxon>
        <taxon>Methylobacteriaceae</taxon>
        <taxon>Microvirga</taxon>
    </lineage>
</organism>
<feature type="region of interest" description="Disordered" evidence="1">
    <location>
        <begin position="1"/>
        <end position="39"/>
    </location>
</feature>
<evidence type="ECO:0000256" key="2">
    <source>
        <dbReference type="SAM" id="Phobius"/>
    </source>
</evidence>
<evidence type="ECO:0000256" key="1">
    <source>
        <dbReference type="SAM" id="MobiDB-lite"/>
    </source>
</evidence>
<dbReference type="Proteomes" id="UP000403266">
    <property type="component" value="Unassembled WGS sequence"/>
</dbReference>
<keyword evidence="2" id="KW-1133">Transmembrane helix</keyword>
<keyword evidence="2" id="KW-0812">Transmembrane</keyword>
<proteinExistence type="predicted"/>
<sequence>MNETTKPPVLAAPNTTENQPVSPGRPAKPGAPVRPSASVAAIAAATAREPTPCAPDRERETTNPAIDGVTVSTEEPGDPKVTTAEVSQFSDTGADCEQDEKTANILTLTLGCPEVPESSVAVPPEVAAPTPAPIGWCVEATVARLETPHEPSWESPDESLLADTGIPEPSVPMLFSARLHREICAIAQLFSAPVAFVLAGFLAVAAACLGHKVRFMAGPAWREVSVLWLMLVGPSGVRKSSTARSYLEFLRTFELAEAAEWEKHLDAVDRHNLIVEAEQRLYKARLNEAVRTGGPLPDAPDRKAIVLPRRMRPQIIVDDIFPAGLIDAHAKSHTGLILVSDEVASLLQRIDTNGGATERALLLRAHDGHFYRADRISRDVPTIDSLAISMLGGIPTERLAQLLGPVPDGFAARCLWVACDDSEMVTIALEAARTHLAEQVFPTLRMLAREARGSIDLPLDQDGISLLEQAARRWHRTASETQGQIRSWFMRAPGQALRLAGLRELCEWALTGREQHSMTISATSMQVAIEAVDSFFAPMAQRVLGSVGTAQASRDAGELARIIARQGATTINRRLLGRQMRGRLAESTAFQAAFDMLESGGWLRRKLRPEGALGRPSTDYEVNPRLGSNPR</sequence>
<dbReference type="Pfam" id="PF13148">
    <property type="entry name" value="DUF3987"/>
    <property type="match status" value="1"/>
</dbReference>